<dbReference type="GeneID" id="19880956"/>
<protein>
    <recommendedName>
        <fullName evidence="9">Ribosome biogenesis protein NSA2 homolog</fullName>
    </recommendedName>
</protein>
<evidence type="ECO:0000313" key="8">
    <source>
        <dbReference type="Proteomes" id="UP000011082"/>
    </source>
</evidence>
<comment type="subcellular location">
    <subcellularLocation>
        <location evidence="1">Nucleus</location>
        <location evidence="1">Nucleolus</location>
    </subcellularLocation>
</comment>
<evidence type="ECO:0008006" key="9">
    <source>
        <dbReference type="Google" id="ProtNLM"/>
    </source>
</evidence>
<dbReference type="EMBL" id="JH370130">
    <property type="protein sequence ID" value="ELA42923.1"/>
    <property type="molecule type" value="Genomic_DNA"/>
</dbReference>
<name>L2GPU9_VITCO</name>
<sequence length="257" mass="28985">MPQNEYVEEAIKKYGRPLDYEVKKAKREARMEKIIAKKVVMLTGIKAKLFKKKMQAEKVQLKKNIKLKDTKKAHAKSETTAEALPAFLLDRENDHAKKLSSKIKQKRQEKAAKYTVPIAKVEGLSEAEVFGVVASGKRKNKHWKRIVNRPCFVGNDFTRKAPKFEKFIRPMSMRFATAHVSHPELKTTFRLSILSVKRNPHSEVFTGLGVLSKGTIIEVNVSELGIVDGSGQVVWGKYAQVTNNPENDGCVNAILLV</sequence>
<reference evidence="8" key="1">
    <citation type="submission" date="2011-05" db="EMBL/GenBank/DDBJ databases">
        <title>The genome sequence of Vittaforma corneae strain ATCC 50505.</title>
        <authorList>
            <consortium name="The Broad Institute Genome Sequencing Platform"/>
            <person name="Cuomo C."/>
            <person name="Didier E."/>
            <person name="Bowers L."/>
            <person name="Young S.K."/>
            <person name="Zeng Q."/>
            <person name="Gargeya S."/>
            <person name="Fitzgerald M."/>
            <person name="Haas B."/>
            <person name="Abouelleil A."/>
            <person name="Alvarado L."/>
            <person name="Arachchi H.M."/>
            <person name="Berlin A."/>
            <person name="Chapman S.B."/>
            <person name="Gearin G."/>
            <person name="Goldberg J."/>
            <person name="Griggs A."/>
            <person name="Gujja S."/>
            <person name="Hansen M."/>
            <person name="Heiman D."/>
            <person name="Howarth C."/>
            <person name="Larimer J."/>
            <person name="Lui A."/>
            <person name="MacDonald P.J.P."/>
            <person name="McCowen C."/>
            <person name="Montmayeur A."/>
            <person name="Murphy C."/>
            <person name="Neiman D."/>
            <person name="Pearson M."/>
            <person name="Priest M."/>
            <person name="Roberts A."/>
            <person name="Saif S."/>
            <person name="Shea T."/>
            <person name="Sisk P."/>
            <person name="Stolte C."/>
            <person name="Sykes S."/>
            <person name="Wortman J."/>
            <person name="Nusbaum C."/>
            <person name="Birren B."/>
        </authorList>
    </citation>
    <scope>NUCLEOTIDE SEQUENCE [LARGE SCALE GENOMIC DNA]</scope>
    <source>
        <strain evidence="8">ATCC 50505</strain>
    </source>
</reference>
<dbReference type="InterPro" id="IPR022309">
    <property type="entry name" value="Ribosomal_Se8/biogenesis_NSA2"/>
</dbReference>
<dbReference type="Pfam" id="PF01201">
    <property type="entry name" value="Ribosomal_S8e"/>
    <property type="match status" value="1"/>
</dbReference>
<dbReference type="InterPro" id="IPR039411">
    <property type="entry name" value="NSA2_fam"/>
</dbReference>
<dbReference type="FunFam" id="2.40.10.310:FF:000001">
    <property type="entry name" value="NSA2, ribosome biogenesis homolog"/>
    <property type="match status" value="1"/>
</dbReference>
<evidence type="ECO:0000256" key="3">
    <source>
        <dbReference type="ARBA" id="ARBA00022517"/>
    </source>
</evidence>
<evidence type="ECO:0000313" key="7">
    <source>
        <dbReference type="EMBL" id="ELA42923.1"/>
    </source>
</evidence>
<proteinExistence type="inferred from homology"/>
<keyword evidence="8" id="KW-1185">Reference proteome</keyword>
<dbReference type="Gene3D" id="2.40.10.310">
    <property type="match status" value="1"/>
</dbReference>
<dbReference type="VEuPathDB" id="MicrosporidiaDB:VICG_00238"/>
<dbReference type="GO" id="GO:0030687">
    <property type="term" value="C:preribosome, large subunit precursor"/>
    <property type="evidence" value="ECO:0007669"/>
    <property type="project" value="EnsemblFungi"/>
</dbReference>
<dbReference type="OrthoDB" id="1847590at2759"/>
<dbReference type="InParanoid" id="L2GPU9"/>
<gene>
    <name evidence="7" type="ORF">VICG_00238</name>
</gene>
<organism evidence="7 8">
    <name type="scientific">Vittaforma corneae (strain ATCC 50505)</name>
    <name type="common">Microsporidian parasite</name>
    <name type="synonym">Nosema corneum</name>
    <dbReference type="NCBI Taxonomy" id="993615"/>
    <lineage>
        <taxon>Eukaryota</taxon>
        <taxon>Fungi</taxon>
        <taxon>Fungi incertae sedis</taxon>
        <taxon>Microsporidia</taxon>
        <taxon>Nosematidae</taxon>
        <taxon>Vittaforma</taxon>
    </lineage>
</organism>
<evidence type="ECO:0000256" key="5">
    <source>
        <dbReference type="ARBA" id="ARBA00023242"/>
    </source>
</evidence>
<keyword evidence="3" id="KW-0690">Ribosome biogenesis</keyword>
<evidence type="ECO:0000256" key="2">
    <source>
        <dbReference type="ARBA" id="ARBA00005424"/>
    </source>
</evidence>
<dbReference type="STRING" id="993615.L2GPU9"/>
<dbReference type="HOGENOM" id="CLU_1070048_0_0_1"/>
<dbReference type="AlphaFoldDB" id="L2GPU9"/>
<keyword evidence="5" id="KW-0539">Nucleus</keyword>
<dbReference type="OMA" id="TNTPEND"/>
<dbReference type="GO" id="GO:0000463">
    <property type="term" value="P:maturation of LSU-rRNA from tricistronic rRNA transcript (SSU-rRNA, 5.8S rRNA, LSU-rRNA)"/>
    <property type="evidence" value="ECO:0007669"/>
    <property type="project" value="EnsemblFungi"/>
</dbReference>
<dbReference type="FunCoup" id="L2GPU9">
    <property type="interactions" value="185"/>
</dbReference>
<accession>L2GPU9</accession>
<keyword evidence="4" id="KW-0698">rRNA processing</keyword>
<evidence type="ECO:0000256" key="1">
    <source>
        <dbReference type="ARBA" id="ARBA00004604"/>
    </source>
</evidence>
<dbReference type="Proteomes" id="UP000011082">
    <property type="component" value="Unassembled WGS sequence"/>
</dbReference>
<evidence type="ECO:0000256" key="4">
    <source>
        <dbReference type="ARBA" id="ARBA00022552"/>
    </source>
</evidence>
<dbReference type="GO" id="GO:0000466">
    <property type="term" value="P:maturation of 5.8S rRNA from tricistronic rRNA transcript (SSU-rRNA, 5.8S rRNA, LSU-rRNA)"/>
    <property type="evidence" value="ECO:0007669"/>
    <property type="project" value="EnsemblFungi"/>
</dbReference>
<keyword evidence="6" id="KW-0175">Coiled coil</keyword>
<dbReference type="RefSeq" id="XP_007603691.1">
    <property type="nucleotide sequence ID" value="XM_007603629.1"/>
</dbReference>
<dbReference type="PANTHER" id="PTHR12642">
    <property type="entry name" value="RIBOSOME BIOGENESIS PROTEIN NSA2 HOMOLOG"/>
    <property type="match status" value="1"/>
</dbReference>
<comment type="similarity">
    <text evidence="2">Belongs to the eukaryotic ribosomal protein eS8 family. Ribosome biogenesis protein NSA2 subfamily.</text>
</comment>
<dbReference type="GO" id="GO:0005730">
    <property type="term" value="C:nucleolus"/>
    <property type="evidence" value="ECO:0007669"/>
    <property type="project" value="UniProtKB-SubCell"/>
</dbReference>
<feature type="coiled-coil region" evidence="6">
    <location>
        <begin position="51"/>
        <end position="109"/>
    </location>
</feature>
<evidence type="ECO:0000256" key="6">
    <source>
        <dbReference type="SAM" id="Coils"/>
    </source>
</evidence>